<sequence>MPGVSWFHEVSRDGATSAWPRGDIRRGDFSRGDLNGARSRIESNSEVRVRGLSEGLDEIAPDLEDTRTEVRELKLHGWADDDCAASRSLVRAVSPGQKEGLAPAHLGETDDFESLQKDVIHVDPQTVRSV</sequence>
<name>A0A7G6Y6C4_9MICO</name>
<organism evidence="1 2">
    <name type="scientific">Leifsonia shinshuensis</name>
    <dbReference type="NCBI Taxonomy" id="150026"/>
    <lineage>
        <taxon>Bacteria</taxon>
        <taxon>Bacillati</taxon>
        <taxon>Actinomycetota</taxon>
        <taxon>Actinomycetes</taxon>
        <taxon>Micrococcales</taxon>
        <taxon>Microbacteriaceae</taxon>
        <taxon>Leifsonia</taxon>
    </lineage>
</organism>
<accession>A0A7G6Y6C4</accession>
<evidence type="ECO:0000313" key="2">
    <source>
        <dbReference type="Proteomes" id="UP000515511"/>
    </source>
</evidence>
<proteinExistence type="predicted"/>
<dbReference type="KEGG" id="lse:F1C12_02035"/>
<dbReference type="EMBL" id="CP043641">
    <property type="protein sequence ID" value="QNE34039.1"/>
    <property type="molecule type" value="Genomic_DNA"/>
</dbReference>
<reference evidence="2" key="1">
    <citation type="submission" date="2019-09" db="EMBL/GenBank/DDBJ databases">
        <title>Antimicrobial potential of Antarctic Bacteria.</title>
        <authorList>
            <person name="Benaud N."/>
            <person name="Edwards R.J."/>
            <person name="Ferrari B.C."/>
        </authorList>
    </citation>
    <scope>NUCLEOTIDE SEQUENCE [LARGE SCALE GENOMIC DNA]</scope>
    <source>
        <strain evidence="2">INR9</strain>
    </source>
</reference>
<gene>
    <name evidence="1" type="ORF">F1C12_02035</name>
</gene>
<dbReference type="AlphaFoldDB" id="A0A7G6Y6C4"/>
<protein>
    <submittedName>
        <fullName evidence="1">Uncharacterized protein</fullName>
    </submittedName>
</protein>
<dbReference type="RefSeq" id="WP_185277208.1">
    <property type="nucleotide sequence ID" value="NZ_CP043641.1"/>
</dbReference>
<evidence type="ECO:0000313" key="1">
    <source>
        <dbReference type="EMBL" id="QNE34039.1"/>
    </source>
</evidence>
<dbReference type="Proteomes" id="UP000515511">
    <property type="component" value="Chromosome"/>
</dbReference>